<feature type="transmembrane region" description="Helical" evidence="11">
    <location>
        <begin position="234"/>
        <end position="250"/>
    </location>
</feature>
<keyword evidence="14" id="KW-1185">Reference proteome</keyword>
<dbReference type="PANTHER" id="PTHR30341:SF0">
    <property type="entry name" value="NA(+)_H(+) ANTIPORTER NHAA"/>
    <property type="match status" value="1"/>
</dbReference>
<keyword evidence="5 11" id="KW-0812">Transmembrane</keyword>
<feature type="transmembrane region" description="Helical" evidence="11">
    <location>
        <begin position="383"/>
        <end position="409"/>
    </location>
</feature>
<dbReference type="PANTHER" id="PTHR30341">
    <property type="entry name" value="SODIUM ION/PROTON ANTIPORTER NHAA-RELATED"/>
    <property type="match status" value="1"/>
</dbReference>
<feature type="transmembrane region" description="Helical" evidence="11">
    <location>
        <begin position="421"/>
        <end position="440"/>
    </location>
</feature>
<feature type="transmembrane region" description="Helical" evidence="11">
    <location>
        <begin position="96"/>
        <end position="118"/>
    </location>
</feature>
<evidence type="ECO:0000256" key="7">
    <source>
        <dbReference type="ARBA" id="ARBA00023053"/>
    </source>
</evidence>
<sequence>MPGSLVGVLRPDPERPLVSHIPSPTGPGHASGKPAKSRLLGRGTWREARYVADLLRTETVGGAILLAAAVASLLWANSPWRDGYAALRDTVVGPHALHLDLSLATWAADGLLAIFFLVAGIELKREFVAGDLSDRRKAALPIAAAVCGVALPAILYVATATLTRGDESAGALGGILRGWAIPTATDIAFALAVLAVIATHLPSALRSFLLTLAVVDDLIAITIIALFYTDSVNLLWLLAAVVPLAAWRLLLKRKITNPVLLAIPALLAWGFVHASGIHATVAGVLLGLLVPVSREIEDDPDRRSLAERLEHKLRPFSAGFAVPVFAFFAAGVTVVGGGFGAALLDPAAIGVVVGLVVGKAIGVLGGTWAVARFTRAELDEDLAWTDVFGLSLLAGVGFTVSLLVGELAFGNGSERDDHVKLAVLCGSVIAALLATVVLRLRNRHYRLVEARETADLDHDGIPDVYQIDERLDPA</sequence>
<dbReference type="NCBIfam" id="TIGR00773">
    <property type="entry name" value="NhaA"/>
    <property type="match status" value="1"/>
</dbReference>
<comment type="subcellular location">
    <subcellularLocation>
        <location evidence="1">Cell inner membrane</location>
        <topology evidence="1">Multi-pass membrane protein</topology>
    </subcellularLocation>
    <subcellularLocation>
        <location evidence="11">Cell membrane</location>
        <topology evidence="11">Multi-pass membrane protein</topology>
    </subcellularLocation>
</comment>
<protein>
    <recommendedName>
        <fullName evidence="11">Na(+)/H(+) antiporter NhaA</fullName>
    </recommendedName>
    <alternativeName>
        <fullName evidence="11">Sodium/proton antiporter NhaA</fullName>
    </alternativeName>
</protein>
<evidence type="ECO:0000256" key="12">
    <source>
        <dbReference type="SAM" id="MobiDB-lite"/>
    </source>
</evidence>
<dbReference type="Pfam" id="PF06965">
    <property type="entry name" value="Na_H_antiport_1"/>
    <property type="match status" value="1"/>
</dbReference>
<dbReference type="EMBL" id="BAAANB010000001">
    <property type="protein sequence ID" value="GAA2018538.1"/>
    <property type="molecule type" value="Genomic_DNA"/>
</dbReference>
<evidence type="ECO:0000256" key="10">
    <source>
        <dbReference type="ARBA" id="ARBA00023201"/>
    </source>
</evidence>
<comment type="caution">
    <text evidence="13">The sequence shown here is derived from an EMBL/GenBank/DDBJ whole genome shotgun (WGS) entry which is preliminary data.</text>
</comment>
<organism evidence="13 14">
    <name type="scientific">Terrabacter terrae</name>
    <dbReference type="NCBI Taxonomy" id="318434"/>
    <lineage>
        <taxon>Bacteria</taxon>
        <taxon>Bacillati</taxon>
        <taxon>Actinomycetota</taxon>
        <taxon>Actinomycetes</taxon>
        <taxon>Micrococcales</taxon>
        <taxon>Intrasporangiaceae</taxon>
        <taxon>Terrabacter</taxon>
    </lineage>
</organism>
<keyword evidence="8 11" id="KW-0406">Ion transport</keyword>
<feature type="transmembrane region" description="Helical" evidence="11">
    <location>
        <begin position="255"/>
        <end position="271"/>
    </location>
</feature>
<feature type="transmembrane region" description="Helical" evidence="11">
    <location>
        <begin position="347"/>
        <end position="371"/>
    </location>
</feature>
<proteinExistence type="inferred from homology"/>
<keyword evidence="7 11" id="KW-0915">Sodium</keyword>
<dbReference type="InterPro" id="IPR023171">
    <property type="entry name" value="Na/H_antiporter_dom_sf"/>
</dbReference>
<keyword evidence="3 11" id="KW-0050">Antiport</keyword>
<evidence type="ECO:0000256" key="6">
    <source>
        <dbReference type="ARBA" id="ARBA00022989"/>
    </source>
</evidence>
<dbReference type="InterPro" id="IPR004670">
    <property type="entry name" value="NhaA"/>
</dbReference>
<feature type="transmembrane region" description="Helical" evidence="11">
    <location>
        <begin position="59"/>
        <end position="76"/>
    </location>
</feature>
<evidence type="ECO:0000256" key="1">
    <source>
        <dbReference type="ARBA" id="ARBA00004429"/>
    </source>
</evidence>
<feature type="transmembrane region" description="Helical" evidence="11">
    <location>
        <begin position="208"/>
        <end position="228"/>
    </location>
</feature>
<feature type="transmembrane region" description="Helical" evidence="11">
    <location>
        <begin position="179"/>
        <end position="201"/>
    </location>
</feature>
<reference evidence="14" key="1">
    <citation type="journal article" date="2019" name="Int. J. Syst. Evol. Microbiol.">
        <title>The Global Catalogue of Microorganisms (GCM) 10K type strain sequencing project: providing services to taxonomists for standard genome sequencing and annotation.</title>
        <authorList>
            <consortium name="The Broad Institute Genomics Platform"/>
            <consortium name="The Broad Institute Genome Sequencing Center for Infectious Disease"/>
            <person name="Wu L."/>
            <person name="Ma J."/>
        </authorList>
    </citation>
    <scope>NUCLEOTIDE SEQUENCE [LARGE SCALE GENOMIC DNA]</scope>
    <source>
        <strain evidence="14">JCM 14283</strain>
    </source>
</reference>
<comment type="catalytic activity">
    <reaction evidence="11">
        <text>Na(+)(in) + 2 H(+)(out) = Na(+)(out) + 2 H(+)(in)</text>
        <dbReference type="Rhea" id="RHEA:29251"/>
        <dbReference type="ChEBI" id="CHEBI:15378"/>
        <dbReference type="ChEBI" id="CHEBI:29101"/>
    </reaction>
</comment>
<name>A0ABP5FA95_9MICO</name>
<keyword evidence="2 11" id="KW-0813">Transport</keyword>
<accession>A0ABP5FA95</accession>
<gene>
    <name evidence="11 13" type="primary">nhaA</name>
    <name evidence="13" type="ORF">GCM10009740_02990</name>
</gene>
<keyword evidence="6 11" id="KW-1133">Transmembrane helix</keyword>
<evidence type="ECO:0000256" key="11">
    <source>
        <dbReference type="HAMAP-Rule" id="MF_01844"/>
    </source>
</evidence>
<evidence type="ECO:0000256" key="3">
    <source>
        <dbReference type="ARBA" id="ARBA00022449"/>
    </source>
</evidence>
<comment type="function">
    <text evidence="11">Na(+)/H(+) antiporter that extrudes sodium in exchange for external protons.</text>
</comment>
<evidence type="ECO:0000256" key="9">
    <source>
        <dbReference type="ARBA" id="ARBA00023136"/>
    </source>
</evidence>
<dbReference type="HAMAP" id="MF_01844">
    <property type="entry name" value="NhaA"/>
    <property type="match status" value="1"/>
</dbReference>
<evidence type="ECO:0000256" key="4">
    <source>
        <dbReference type="ARBA" id="ARBA00022475"/>
    </source>
</evidence>
<keyword evidence="4 11" id="KW-1003">Cell membrane</keyword>
<comment type="similarity">
    <text evidence="11">Belongs to the NhaA Na(+)/H(+) (TC 2.A.33) antiporter family.</text>
</comment>
<dbReference type="Gene3D" id="1.20.1530.10">
    <property type="entry name" value="Na+/H+ antiporter like domain"/>
    <property type="match status" value="1"/>
</dbReference>
<evidence type="ECO:0000256" key="8">
    <source>
        <dbReference type="ARBA" id="ARBA00023065"/>
    </source>
</evidence>
<evidence type="ECO:0000256" key="5">
    <source>
        <dbReference type="ARBA" id="ARBA00022692"/>
    </source>
</evidence>
<keyword evidence="9 11" id="KW-0472">Membrane</keyword>
<evidence type="ECO:0000256" key="2">
    <source>
        <dbReference type="ARBA" id="ARBA00022448"/>
    </source>
</evidence>
<evidence type="ECO:0000313" key="13">
    <source>
        <dbReference type="EMBL" id="GAA2018538.1"/>
    </source>
</evidence>
<feature type="transmembrane region" description="Helical" evidence="11">
    <location>
        <begin position="138"/>
        <end position="159"/>
    </location>
</feature>
<feature type="region of interest" description="Disordered" evidence="12">
    <location>
        <begin position="11"/>
        <end position="37"/>
    </location>
</feature>
<evidence type="ECO:0000313" key="14">
    <source>
        <dbReference type="Proteomes" id="UP001501285"/>
    </source>
</evidence>
<dbReference type="Proteomes" id="UP001501285">
    <property type="component" value="Unassembled WGS sequence"/>
</dbReference>
<keyword evidence="10 11" id="KW-0739">Sodium transport</keyword>
<feature type="transmembrane region" description="Helical" evidence="11">
    <location>
        <begin position="316"/>
        <end position="341"/>
    </location>
</feature>